<comment type="function">
    <text evidence="5">GPI-anchored chitinase involved in the degradation of chitin, a component of the cell walls of fungi and exoskeletal elements of some animals (including worms and arthropods). Required to reshape the cell wall at the sites where cell wall remodeling and/or cell wall maturation actively take place such as sites of conidia formation.</text>
</comment>
<organism evidence="9 10">
    <name type="scientific">Penicillium atrosanguineum</name>
    <dbReference type="NCBI Taxonomy" id="1132637"/>
    <lineage>
        <taxon>Eukaryota</taxon>
        <taxon>Fungi</taxon>
        <taxon>Dikarya</taxon>
        <taxon>Ascomycota</taxon>
        <taxon>Pezizomycotina</taxon>
        <taxon>Eurotiomycetes</taxon>
        <taxon>Eurotiomycetidae</taxon>
        <taxon>Eurotiales</taxon>
        <taxon>Aspergillaceae</taxon>
        <taxon>Penicillium</taxon>
    </lineage>
</organism>
<dbReference type="GO" id="GO:0005576">
    <property type="term" value="C:extracellular region"/>
    <property type="evidence" value="ECO:0007669"/>
    <property type="project" value="TreeGrafter"/>
</dbReference>
<evidence type="ECO:0000256" key="1">
    <source>
        <dbReference type="ARBA" id="ARBA00004191"/>
    </source>
</evidence>
<dbReference type="InterPro" id="IPR050542">
    <property type="entry name" value="Glycosyl_Hydrlase18_Chitinase"/>
</dbReference>
<dbReference type="InterPro" id="IPR001223">
    <property type="entry name" value="Glyco_hydro18_cat"/>
</dbReference>
<feature type="domain" description="GH18" evidence="8">
    <location>
        <begin position="33"/>
        <end position="332"/>
    </location>
</feature>
<evidence type="ECO:0000313" key="10">
    <source>
        <dbReference type="Proteomes" id="UP001147746"/>
    </source>
</evidence>
<evidence type="ECO:0000256" key="2">
    <source>
        <dbReference type="ARBA" id="ARBA00022512"/>
    </source>
</evidence>
<dbReference type="Proteomes" id="UP001147746">
    <property type="component" value="Unassembled WGS sequence"/>
</dbReference>
<dbReference type="PROSITE" id="PS51910">
    <property type="entry name" value="GH18_2"/>
    <property type="match status" value="1"/>
</dbReference>
<keyword evidence="2" id="KW-0964">Secreted</keyword>
<evidence type="ECO:0000259" key="8">
    <source>
        <dbReference type="PROSITE" id="PS51910"/>
    </source>
</evidence>
<gene>
    <name evidence="9" type="ORF">N7476_004722</name>
</gene>
<dbReference type="Pfam" id="PF00704">
    <property type="entry name" value="Glyco_hydro_18"/>
    <property type="match status" value="1"/>
</dbReference>
<reference evidence="9" key="2">
    <citation type="journal article" date="2023" name="IMA Fungus">
        <title>Comparative genomic study of the Penicillium genus elucidates a diverse pangenome and 15 lateral gene transfer events.</title>
        <authorList>
            <person name="Petersen C."/>
            <person name="Sorensen T."/>
            <person name="Nielsen M.R."/>
            <person name="Sondergaard T.E."/>
            <person name="Sorensen J.L."/>
            <person name="Fitzpatrick D.A."/>
            <person name="Frisvad J.C."/>
            <person name="Nielsen K.L."/>
        </authorList>
    </citation>
    <scope>NUCLEOTIDE SEQUENCE</scope>
    <source>
        <strain evidence="9">IBT 21472</strain>
    </source>
</reference>
<proteinExistence type="inferred from homology"/>
<keyword evidence="4" id="KW-0326">Glycosidase</keyword>
<dbReference type="GO" id="GO:0005975">
    <property type="term" value="P:carbohydrate metabolic process"/>
    <property type="evidence" value="ECO:0007669"/>
    <property type="project" value="InterPro"/>
</dbReference>
<dbReference type="GO" id="GO:0004568">
    <property type="term" value="F:chitinase activity"/>
    <property type="evidence" value="ECO:0007669"/>
    <property type="project" value="TreeGrafter"/>
</dbReference>
<evidence type="ECO:0000256" key="4">
    <source>
        <dbReference type="ARBA" id="ARBA00023295"/>
    </source>
</evidence>
<evidence type="ECO:0000256" key="3">
    <source>
        <dbReference type="ARBA" id="ARBA00022801"/>
    </source>
</evidence>
<evidence type="ECO:0000256" key="6">
    <source>
        <dbReference type="ARBA" id="ARBA00025727"/>
    </source>
</evidence>
<evidence type="ECO:0000256" key="5">
    <source>
        <dbReference type="ARBA" id="ARBA00024658"/>
    </source>
</evidence>
<comment type="caution">
    <text evidence="9">The sequence shown here is derived from an EMBL/GenBank/DDBJ whole genome shotgun (WGS) entry which is preliminary data.</text>
</comment>
<keyword evidence="10" id="KW-1185">Reference proteome</keyword>
<keyword evidence="3" id="KW-0378">Hydrolase</keyword>
<dbReference type="PANTHER" id="PTHR45708">
    <property type="entry name" value="ENDOCHITINASE"/>
    <property type="match status" value="1"/>
</dbReference>
<dbReference type="EMBL" id="JAPZBO010000004">
    <property type="protein sequence ID" value="KAJ5318302.1"/>
    <property type="molecule type" value="Genomic_DNA"/>
</dbReference>
<dbReference type="CDD" id="cd02877">
    <property type="entry name" value="GH18_hevamine_XipI_class_III"/>
    <property type="match status" value="1"/>
</dbReference>
<evidence type="ECO:0000256" key="7">
    <source>
        <dbReference type="SAM" id="SignalP"/>
    </source>
</evidence>
<accession>A0A9W9PYK6</accession>
<dbReference type="SUPFAM" id="SSF51445">
    <property type="entry name" value="(Trans)glycosidases"/>
    <property type="match status" value="1"/>
</dbReference>
<dbReference type="Gene3D" id="3.20.20.80">
    <property type="entry name" value="Glycosidases"/>
    <property type="match status" value="1"/>
</dbReference>
<name>A0A9W9PYK6_9EURO</name>
<dbReference type="AlphaFoldDB" id="A0A9W9PYK6"/>
<feature type="chain" id="PRO_5040769920" evidence="7">
    <location>
        <begin position="20"/>
        <end position="335"/>
    </location>
</feature>
<keyword evidence="2" id="KW-0134">Cell wall</keyword>
<evidence type="ECO:0000313" key="9">
    <source>
        <dbReference type="EMBL" id="KAJ5318302.1"/>
    </source>
</evidence>
<feature type="signal peptide" evidence="7">
    <location>
        <begin position="1"/>
        <end position="19"/>
    </location>
</feature>
<protein>
    <submittedName>
        <fullName evidence="9">Chitinase 2</fullName>
    </submittedName>
</protein>
<dbReference type="InterPro" id="IPR045321">
    <property type="entry name" value="Cts1-like"/>
</dbReference>
<dbReference type="InterPro" id="IPR017853">
    <property type="entry name" value="GH"/>
</dbReference>
<reference evidence="9" key="1">
    <citation type="submission" date="2022-12" db="EMBL/GenBank/DDBJ databases">
        <authorList>
            <person name="Petersen C."/>
        </authorList>
    </citation>
    <scope>NUCLEOTIDE SEQUENCE</scope>
    <source>
        <strain evidence="9">IBT 21472</strain>
    </source>
</reference>
<dbReference type="PANTHER" id="PTHR45708:SF49">
    <property type="entry name" value="ENDOCHITINASE"/>
    <property type="match status" value="1"/>
</dbReference>
<sequence>MQNLSLLTILSLLAITVSAGPHMVKSYPRASSAQNVVYWGQNGGDTVENNDLSTYCTSSAGIDIIVLSFLYDYGNGNTIPSGTIGQSCSISASGEPSQCDDLADAIKTCQSNGVKIILSLGGAVGTYSLSSQEEAETIGQNLWDAYGRTPRNCVPRPFGTTFVNGWDFDIEAARGNQYYQYLIRTLRSNFVSDSSNTYLITGSPQCPIPEPNMQQLITSSQFDYLWVQFYNNPSCSVNGPINYDVWVSSIAGTPSANAKIFIGVPASPNAATGTSSGAQYYLEPSTLATLVHKYSTNFAFGGIVMWSAGFSDSNVNNGCTYAQESKHILTTGSTC</sequence>
<keyword evidence="7" id="KW-0732">Signal</keyword>
<comment type="similarity">
    <text evidence="6">Belongs to the glycosyl hydrolase 18 family. Chitinase class III subfamily.</text>
</comment>
<comment type="subcellular location">
    <subcellularLocation>
        <location evidence="1">Secreted</location>
        <location evidence="1">Cell wall</location>
    </subcellularLocation>
</comment>